<dbReference type="STRING" id="1384057.CD33_07860"/>
<accession>A0A0A3HXX0</accession>
<comment type="caution">
    <text evidence="1">The sequence shown here is derived from an EMBL/GenBank/DDBJ whole genome shotgun (WGS) entry which is preliminary data.</text>
</comment>
<organism evidence="1 2">
    <name type="scientific">Ureibacillus sinduriensis BLB-1 = JCM 15800</name>
    <dbReference type="NCBI Taxonomy" id="1384057"/>
    <lineage>
        <taxon>Bacteria</taxon>
        <taxon>Bacillati</taxon>
        <taxon>Bacillota</taxon>
        <taxon>Bacilli</taxon>
        <taxon>Bacillales</taxon>
        <taxon>Caryophanaceae</taxon>
        <taxon>Ureibacillus</taxon>
    </lineage>
</organism>
<evidence type="ECO:0000313" key="1">
    <source>
        <dbReference type="EMBL" id="KGR76085.1"/>
    </source>
</evidence>
<reference evidence="1 2" key="1">
    <citation type="submission" date="2014-02" db="EMBL/GenBank/DDBJ databases">
        <title>Draft genome sequence of Lysinibacillus sinduriensis JCM 15800.</title>
        <authorList>
            <person name="Zhang F."/>
            <person name="Wang G."/>
            <person name="Zhang L."/>
        </authorList>
    </citation>
    <scope>NUCLEOTIDE SEQUENCE [LARGE SCALE GENOMIC DNA]</scope>
    <source>
        <strain evidence="1 2">JCM 15800</strain>
    </source>
</reference>
<protein>
    <submittedName>
        <fullName evidence="1">Uncharacterized protein</fullName>
    </submittedName>
</protein>
<name>A0A0A3HXX0_9BACL</name>
<dbReference type="AlphaFoldDB" id="A0A0A3HXX0"/>
<dbReference type="Proteomes" id="UP000030408">
    <property type="component" value="Unassembled WGS sequence"/>
</dbReference>
<dbReference type="EMBL" id="JPVO01000047">
    <property type="protein sequence ID" value="KGR76085.1"/>
    <property type="molecule type" value="Genomic_DNA"/>
</dbReference>
<evidence type="ECO:0000313" key="2">
    <source>
        <dbReference type="Proteomes" id="UP000030408"/>
    </source>
</evidence>
<proteinExistence type="predicted"/>
<sequence>MILYIDWSGGATPGGTERGRDARVEPSHWMRVLRNGNQFKLHQENTIFLLMERKMVFSAYVPASF</sequence>
<gene>
    <name evidence="1" type="ORF">CD33_07860</name>
</gene>
<keyword evidence="2" id="KW-1185">Reference proteome</keyword>